<evidence type="ECO:0000256" key="1">
    <source>
        <dbReference type="SAM" id="MobiDB-lite"/>
    </source>
</evidence>
<dbReference type="RefSeq" id="XP_008088032.1">
    <property type="nucleotide sequence ID" value="XM_008089841.1"/>
</dbReference>
<dbReference type="GeneID" id="19470739"/>
<evidence type="ECO:0000259" key="2">
    <source>
        <dbReference type="Pfam" id="PF06985"/>
    </source>
</evidence>
<dbReference type="OMA" id="FHWGLPH"/>
<accession>S3CF39</accession>
<keyword evidence="4" id="KW-1185">Reference proteome</keyword>
<dbReference type="Pfam" id="PF06985">
    <property type="entry name" value="HET"/>
    <property type="match status" value="1"/>
</dbReference>
<feature type="region of interest" description="Disordered" evidence="1">
    <location>
        <begin position="666"/>
        <end position="686"/>
    </location>
</feature>
<dbReference type="STRING" id="1116229.S3CF39"/>
<dbReference type="AlphaFoldDB" id="S3CF39"/>
<sequence>MDSNIPEPWGNGPVVTCGKDFVGGWEYLLLALKTNDDYNGDEEQLLSNARSLYTGVIEDLVRVPKSLPVKSNEVPFLPNALHCADQQNKGLCVRCLGLKLDMVHQPKSSIRETLASTSTELGTLSDLISSSSRCQLCLLFLESITEYNNSQVLPTRINGAEVLVQANRVLFCQLEDTFEMGVRCFGEEISRLHVVLYYRTDSTKAWCTEMRHMALFHPYREPFPGEQRLSKELSYCRLLGNYAQSKLLKDWLRQCEEQHDGDCSESWHRGVEEAHSLRVIDVTKFCVVEAPPRCRYFALSYVWGTSWTFRCTTEIATGLHKENSLRDFDIPITIRDAMNLVSRAGEKYLWVDAVCIIQDDELDKFEQIKQMDRIYSRATATLIAAGGHGLSSGIPGMRNESRVIYQGPVKIDKNLYLKKLVEHSKDGQTGHSLWNTRAWTFQEEVLSRRTIIFTRAQTYWTCGTSSWSEEMIPSSIVGPEASERFPREFSMEAFSRYVTEYSSRHLTLQEDALFAISAVLRRIGFLNNVSFHWGLPHLHFGKALCWRGTKVRREAACQIVTEKERMRYVPFPSWSWLGWVGPITFLSLRYGMDGQWSKQGIYPEILFYKLGVDGSTQEIVQHPDSLVASDVSHDILDSHPEDGFDALRRQWSGPRTVARKIIVQSSTRSKSQPLTETNPESTAMDPFEDTGRIVFWTSHARITRRAIDGNAQGEDYILRGEDEDVTGFPEGTVLDVIVVSRERKSQYLDLLIIDWSETEENVAMRVGHCRVYEEDWVKVERTWRMVILE</sequence>
<dbReference type="PANTHER" id="PTHR33112">
    <property type="entry name" value="DOMAIN PROTEIN, PUTATIVE-RELATED"/>
    <property type="match status" value="1"/>
</dbReference>
<dbReference type="Proteomes" id="UP000016922">
    <property type="component" value="Unassembled WGS sequence"/>
</dbReference>
<dbReference type="eggNOG" id="ENOG502S0V6">
    <property type="taxonomic scope" value="Eukaryota"/>
</dbReference>
<dbReference type="PANTHER" id="PTHR33112:SF12">
    <property type="entry name" value="HETEROKARYON INCOMPATIBILITY DOMAIN-CONTAINING PROTEIN"/>
    <property type="match status" value="1"/>
</dbReference>
<dbReference type="InterPro" id="IPR010730">
    <property type="entry name" value="HET"/>
</dbReference>
<gene>
    <name evidence="3" type="ORF">GLAREA_11698</name>
</gene>
<organism evidence="3 4">
    <name type="scientific">Glarea lozoyensis (strain ATCC 20868 / MF5171)</name>
    <dbReference type="NCBI Taxonomy" id="1116229"/>
    <lineage>
        <taxon>Eukaryota</taxon>
        <taxon>Fungi</taxon>
        <taxon>Dikarya</taxon>
        <taxon>Ascomycota</taxon>
        <taxon>Pezizomycotina</taxon>
        <taxon>Leotiomycetes</taxon>
        <taxon>Helotiales</taxon>
        <taxon>Helotiaceae</taxon>
        <taxon>Glarea</taxon>
    </lineage>
</organism>
<protein>
    <recommendedName>
        <fullName evidence="2">Heterokaryon incompatibility domain-containing protein</fullName>
    </recommendedName>
</protein>
<dbReference type="OrthoDB" id="2958217at2759"/>
<feature type="compositionally biased region" description="Polar residues" evidence="1">
    <location>
        <begin position="666"/>
        <end position="681"/>
    </location>
</feature>
<proteinExistence type="predicted"/>
<evidence type="ECO:0000313" key="3">
    <source>
        <dbReference type="EMBL" id="EPE25117.1"/>
    </source>
</evidence>
<dbReference type="HOGENOM" id="CLU_003953_3_0_1"/>
<evidence type="ECO:0000313" key="4">
    <source>
        <dbReference type="Proteomes" id="UP000016922"/>
    </source>
</evidence>
<dbReference type="EMBL" id="KE145372">
    <property type="protein sequence ID" value="EPE25117.1"/>
    <property type="molecule type" value="Genomic_DNA"/>
</dbReference>
<name>S3CF39_GLAL2</name>
<reference evidence="3 4" key="1">
    <citation type="journal article" date="2013" name="BMC Genomics">
        <title>Genomics-driven discovery of the pneumocandin biosynthetic gene cluster in the fungus Glarea lozoyensis.</title>
        <authorList>
            <person name="Chen L."/>
            <person name="Yue Q."/>
            <person name="Zhang X."/>
            <person name="Xiang M."/>
            <person name="Wang C."/>
            <person name="Li S."/>
            <person name="Che Y."/>
            <person name="Ortiz-Lopez F.J."/>
            <person name="Bills G.F."/>
            <person name="Liu X."/>
            <person name="An Z."/>
        </authorList>
    </citation>
    <scope>NUCLEOTIDE SEQUENCE [LARGE SCALE GENOMIC DNA]</scope>
    <source>
        <strain evidence="4">ATCC 20868 / MF5171</strain>
    </source>
</reference>
<feature type="domain" description="Heterokaryon incompatibility" evidence="2">
    <location>
        <begin position="296"/>
        <end position="443"/>
    </location>
</feature>
<dbReference type="KEGG" id="glz:GLAREA_11698"/>